<sequence>MIIDILGRFKGEEEEEMMAETGMVMVGVLGLWARFVRQPVLEFAGEMIQLISEVTLRISRRDTTSHVPLSTTS</sequence>
<dbReference type="Proteomes" id="UP000030689">
    <property type="component" value="Unassembled WGS sequence"/>
</dbReference>
<dbReference type="AlphaFoldDB" id="V4LV91"/>
<evidence type="ECO:0000313" key="1">
    <source>
        <dbReference type="EMBL" id="ESQ54530.1"/>
    </source>
</evidence>
<gene>
    <name evidence="1" type="ORF">EUTSA_v10026727mg</name>
</gene>
<evidence type="ECO:0000313" key="2">
    <source>
        <dbReference type="Proteomes" id="UP000030689"/>
    </source>
</evidence>
<protein>
    <submittedName>
        <fullName evidence="1">Uncharacterized protein</fullName>
    </submittedName>
</protein>
<accession>V4LV91</accession>
<name>V4LV91_EUTSA</name>
<reference evidence="1 2" key="1">
    <citation type="journal article" date="2013" name="Front. Plant Sci.">
        <title>The Reference Genome of the Halophytic Plant Eutrema salsugineum.</title>
        <authorList>
            <person name="Yang R."/>
            <person name="Jarvis D.E."/>
            <person name="Chen H."/>
            <person name="Beilstein M.A."/>
            <person name="Grimwood J."/>
            <person name="Jenkins J."/>
            <person name="Shu S."/>
            <person name="Prochnik S."/>
            <person name="Xin M."/>
            <person name="Ma C."/>
            <person name="Schmutz J."/>
            <person name="Wing R.A."/>
            <person name="Mitchell-Olds T."/>
            <person name="Schumaker K.S."/>
            <person name="Wang X."/>
        </authorList>
    </citation>
    <scope>NUCLEOTIDE SEQUENCE [LARGE SCALE GENOMIC DNA]</scope>
</reference>
<dbReference type="Gramene" id="ESQ54530">
    <property type="protein sequence ID" value="ESQ54530"/>
    <property type="gene ID" value="EUTSA_v10026727mg"/>
</dbReference>
<dbReference type="OMA" id="FAGEMIQ"/>
<keyword evidence="2" id="KW-1185">Reference proteome</keyword>
<organism evidence="1 2">
    <name type="scientific">Eutrema salsugineum</name>
    <name type="common">Saltwater cress</name>
    <name type="synonym">Sisymbrium salsugineum</name>
    <dbReference type="NCBI Taxonomy" id="72664"/>
    <lineage>
        <taxon>Eukaryota</taxon>
        <taxon>Viridiplantae</taxon>
        <taxon>Streptophyta</taxon>
        <taxon>Embryophyta</taxon>
        <taxon>Tracheophyta</taxon>
        <taxon>Spermatophyta</taxon>
        <taxon>Magnoliopsida</taxon>
        <taxon>eudicotyledons</taxon>
        <taxon>Gunneridae</taxon>
        <taxon>Pentapetalae</taxon>
        <taxon>rosids</taxon>
        <taxon>malvids</taxon>
        <taxon>Brassicales</taxon>
        <taxon>Brassicaceae</taxon>
        <taxon>Eutremeae</taxon>
        <taxon>Eutrema</taxon>
    </lineage>
</organism>
<dbReference type="EMBL" id="KI517384">
    <property type="protein sequence ID" value="ESQ54530.1"/>
    <property type="molecule type" value="Genomic_DNA"/>
</dbReference>
<proteinExistence type="predicted"/>
<dbReference type="KEGG" id="eus:EUTSA_v10026727mg"/>